<evidence type="ECO:0000256" key="1">
    <source>
        <dbReference type="ARBA" id="ARBA00008307"/>
    </source>
</evidence>
<comment type="similarity">
    <text evidence="1">Belongs to the mab-21 family.</text>
</comment>
<evidence type="ECO:0000313" key="7">
    <source>
        <dbReference type="Proteomes" id="UP000014760"/>
    </source>
</evidence>
<dbReference type="PANTHER" id="PTHR10656:SF42">
    <property type="entry name" value="CYCLIC GMP-AMP SYNTHASE-LIKE PROTEIN-RELATED"/>
    <property type="match status" value="1"/>
</dbReference>
<dbReference type="InterPro" id="IPR046903">
    <property type="entry name" value="Mab-21-like_nuc_Trfase"/>
</dbReference>
<dbReference type="EMBL" id="KB291800">
    <property type="protein sequence ID" value="ELU18631.1"/>
    <property type="molecule type" value="Genomic_DNA"/>
</dbReference>
<evidence type="ECO:0000256" key="2">
    <source>
        <dbReference type="ARBA" id="ARBA00022741"/>
    </source>
</evidence>
<dbReference type="InterPro" id="IPR024810">
    <property type="entry name" value="MAB21L/cGLR"/>
</dbReference>
<dbReference type="OrthoDB" id="6626714at2759"/>
<evidence type="ECO:0000256" key="3">
    <source>
        <dbReference type="ARBA" id="ARBA00022840"/>
    </source>
</evidence>
<dbReference type="Pfam" id="PF03281">
    <property type="entry name" value="Mab-21"/>
    <property type="match status" value="1"/>
</dbReference>
<keyword evidence="3" id="KW-0067">ATP-binding</keyword>
<gene>
    <name evidence="5" type="ORF">CAPTEDRAFT_209186</name>
</gene>
<reference evidence="7" key="1">
    <citation type="submission" date="2012-12" db="EMBL/GenBank/DDBJ databases">
        <authorList>
            <person name="Hellsten U."/>
            <person name="Grimwood J."/>
            <person name="Chapman J.A."/>
            <person name="Shapiro H."/>
            <person name="Aerts A."/>
            <person name="Otillar R.P."/>
            <person name="Terry A.Y."/>
            <person name="Boore J.L."/>
            <person name="Simakov O."/>
            <person name="Marletaz F."/>
            <person name="Cho S.-J."/>
            <person name="Edsinger-Gonzales E."/>
            <person name="Havlak P."/>
            <person name="Kuo D.-H."/>
            <person name="Larsson T."/>
            <person name="Lv J."/>
            <person name="Arendt D."/>
            <person name="Savage R."/>
            <person name="Osoegawa K."/>
            <person name="de Jong P."/>
            <person name="Lindberg D.R."/>
            <person name="Seaver E.C."/>
            <person name="Weisblat D.A."/>
            <person name="Putnam N.H."/>
            <person name="Grigoriev I.V."/>
            <person name="Rokhsar D.S."/>
        </authorList>
    </citation>
    <scope>NUCLEOTIDE SEQUENCE</scope>
    <source>
        <strain evidence="7">I ESC-2004</strain>
    </source>
</reference>
<name>R7VLX1_CAPTE</name>
<dbReference type="HOGENOM" id="CLU_565305_0_0_1"/>
<dbReference type="Proteomes" id="UP000014760">
    <property type="component" value="Unassembled WGS sequence"/>
</dbReference>
<dbReference type="EMBL" id="AMQN01003723">
    <property type="status" value="NOT_ANNOTATED_CDS"/>
    <property type="molecule type" value="Genomic_DNA"/>
</dbReference>
<dbReference type="SMART" id="SM01265">
    <property type="entry name" value="Mab-21"/>
    <property type="match status" value="1"/>
</dbReference>
<evidence type="ECO:0000259" key="4">
    <source>
        <dbReference type="Pfam" id="PF03281"/>
    </source>
</evidence>
<dbReference type="Gene3D" id="3.30.460.90">
    <property type="match status" value="1"/>
</dbReference>
<dbReference type="AlphaFoldDB" id="R7VLX1"/>
<accession>R7VLX1</accession>
<dbReference type="EnsemblMetazoa" id="CapteT209186">
    <property type="protein sequence ID" value="CapteP209186"/>
    <property type="gene ID" value="CapteG209186"/>
</dbReference>
<keyword evidence="2" id="KW-0547">Nucleotide-binding</keyword>
<evidence type="ECO:0000313" key="5">
    <source>
        <dbReference type="EMBL" id="ELU18631.1"/>
    </source>
</evidence>
<reference evidence="6" key="3">
    <citation type="submission" date="2015-06" db="UniProtKB">
        <authorList>
            <consortium name="EnsemblMetazoa"/>
        </authorList>
    </citation>
    <scope>IDENTIFICATION</scope>
</reference>
<dbReference type="PANTHER" id="PTHR10656">
    <property type="entry name" value="CELL FATE DETERMINING PROTEIN MAB21-RELATED"/>
    <property type="match status" value="1"/>
</dbReference>
<reference evidence="5 7" key="2">
    <citation type="journal article" date="2013" name="Nature">
        <title>Insights into bilaterian evolution from three spiralian genomes.</title>
        <authorList>
            <person name="Simakov O."/>
            <person name="Marletaz F."/>
            <person name="Cho S.J."/>
            <person name="Edsinger-Gonzales E."/>
            <person name="Havlak P."/>
            <person name="Hellsten U."/>
            <person name="Kuo D.H."/>
            <person name="Larsson T."/>
            <person name="Lv J."/>
            <person name="Arendt D."/>
            <person name="Savage R."/>
            <person name="Osoegawa K."/>
            <person name="de Jong P."/>
            <person name="Grimwood J."/>
            <person name="Chapman J.A."/>
            <person name="Shapiro H."/>
            <person name="Aerts A."/>
            <person name="Otillar R.P."/>
            <person name="Terry A.Y."/>
            <person name="Boore J.L."/>
            <person name="Grigoriev I.V."/>
            <person name="Lindberg D.R."/>
            <person name="Seaver E.C."/>
            <person name="Weisblat D.A."/>
            <person name="Putnam N.H."/>
            <person name="Rokhsar D.S."/>
        </authorList>
    </citation>
    <scope>NUCLEOTIDE SEQUENCE</scope>
    <source>
        <strain evidence="5 7">I ESC-2004</strain>
    </source>
</reference>
<dbReference type="GO" id="GO:0005524">
    <property type="term" value="F:ATP binding"/>
    <property type="evidence" value="ECO:0007669"/>
    <property type="project" value="UniProtKB-KW"/>
</dbReference>
<feature type="domain" description="Mab-21-like nucleotidyltransferase" evidence="4">
    <location>
        <begin position="59"/>
        <end position="208"/>
    </location>
</feature>
<keyword evidence="7" id="KW-1185">Reference proteome</keyword>
<proteinExistence type="inferred from homology"/>
<organism evidence="5">
    <name type="scientific">Capitella teleta</name>
    <name type="common">Polychaete worm</name>
    <dbReference type="NCBI Taxonomy" id="283909"/>
    <lineage>
        <taxon>Eukaryota</taxon>
        <taxon>Metazoa</taxon>
        <taxon>Spiralia</taxon>
        <taxon>Lophotrochozoa</taxon>
        <taxon>Annelida</taxon>
        <taxon>Polychaeta</taxon>
        <taxon>Sedentaria</taxon>
        <taxon>Scolecida</taxon>
        <taxon>Capitellidae</taxon>
        <taxon>Capitella</taxon>
    </lineage>
</organism>
<sequence length="531" mass="61149">MGSLDARLNSYYEDCVAVESREMERMTDIYQDLKSKVREFLHNHLPFDIGDPIDRGSSHEGLKIRHADEFDVLIPLKISGSHWSFETYAVDYCFVKIFERVHDYSIPSNLRQDGYLSAAQVRASFQSAVQRFVNQYVGNYTLKLSTHGPAFTLDVCDRLTKLFSVDLVPLVKLGNTWLVAKPHPDSVGIRNHAEGVLWRRSFTHQESHYIRNISHESKKVLKIVKAMRLDNQYQMGMLPSYVYKLAFLHWYHKEKSSSSISANVVSFLSYLSQVLFEKKLHPYPDSEHNVNILKSFTSNYLLNLAHFIRTIARSETELMAALGFWSDSHQTANLTHRQIPSTVRMPTNCEWDSPRPTHNDALCGFGQKTHIVTELGANIQAQASRLKDLVVFITLVYSSWWLSCTKAVDAPYNDLKLWKRLSRYKLANKTIADSAMYAFGRHFRYLTDEMVPLALFSNRVPYEERQLLGSRLLSIEPENPTMPSSRGVKLSSDFLSAARNEENYQIVIQVVQQNREDLPNLRQAKRVPEDD</sequence>
<protein>
    <recommendedName>
        <fullName evidence="4">Mab-21-like nucleotidyltransferase domain-containing protein</fullName>
    </recommendedName>
</protein>
<evidence type="ECO:0000313" key="6">
    <source>
        <dbReference type="EnsemblMetazoa" id="CapteP209186"/>
    </source>
</evidence>
<dbReference type="Gene3D" id="1.10.1410.40">
    <property type="match status" value="1"/>
</dbReference>